<gene>
    <name evidence="1" type="ORF">SDC9_196845</name>
</gene>
<protein>
    <submittedName>
        <fullName evidence="1">Uncharacterized protein</fullName>
    </submittedName>
</protein>
<evidence type="ECO:0000313" key="1">
    <source>
        <dbReference type="EMBL" id="MPN49230.1"/>
    </source>
</evidence>
<organism evidence="1">
    <name type="scientific">bioreactor metagenome</name>
    <dbReference type="NCBI Taxonomy" id="1076179"/>
    <lineage>
        <taxon>unclassified sequences</taxon>
        <taxon>metagenomes</taxon>
        <taxon>ecological metagenomes</taxon>
    </lineage>
</organism>
<name>A0A645IDM5_9ZZZZ</name>
<dbReference type="AlphaFoldDB" id="A0A645IDM5"/>
<reference evidence="1" key="1">
    <citation type="submission" date="2019-08" db="EMBL/GenBank/DDBJ databases">
        <authorList>
            <person name="Kucharzyk K."/>
            <person name="Murdoch R.W."/>
            <person name="Higgins S."/>
            <person name="Loffler F."/>
        </authorList>
    </citation>
    <scope>NUCLEOTIDE SEQUENCE</scope>
</reference>
<comment type="caution">
    <text evidence="1">The sequence shown here is derived from an EMBL/GenBank/DDBJ whole genome shotgun (WGS) entry which is preliminary data.</text>
</comment>
<sequence length="72" mass="7659">MLYHLEGGKALFAGKTFSAATYAGVVVGRTGIHNAAVGITAKRAFHARHLLCQGETRFPASPDYTINGVKKL</sequence>
<proteinExistence type="predicted"/>
<accession>A0A645IDM5</accession>
<dbReference type="EMBL" id="VSSQ01112261">
    <property type="protein sequence ID" value="MPN49230.1"/>
    <property type="molecule type" value="Genomic_DNA"/>
</dbReference>